<organism evidence="7 8">
    <name type="scientific">Gemmata massiliana</name>
    <dbReference type="NCBI Taxonomy" id="1210884"/>
    <lineage>
        <taxon>Bacteria</taxon>
        <taxon>Pseudomonadati</taxon>
        <taxon>Planctomycetota</taxon>
        <taxon>Planctomycetia</taxon>
        <taxon>Gemmatales</taxon>
        <taxon>Gemmataceae</taxon>
        <taxon>Gemmata</taxon>
    </lineage>
</organism>
<evidence type="ECO:0000256" key="2">
    <source>
        <dbReference type="ARBA" id="ARBA00022649"/>
    </source>
</evidence>
<proteinExistence type="predicted"/>
<dbReference type="CDD" id="cd04301">
    <property type="entry name" value="NAT_SF"/>
    <property type="match status" value="1"/>
</dbReference>
<dbReference type="Proteomes" id="UP000464178">
    <property type="component" value="Chromosome"/>
</dbReference>
<evidence type="ECO:0000313" key="8">
    <source>
        <dbReference type="Proteomes" id="UP000464178"/>
    </source>
</evidence>
<comment type="catalytic activity">
    <reaction evidence="5">
        <text>glycyl-tRNA(Gly) + acetyl-CoA = N-acetylglycyl-tRNA(Gly) + CoA + H(+)</text>
        <dbReference type="Rhea" id="RHEA:81867"/>
        <dbReference type="Rhea" id="RHEA-COMP:9683"/>
        <dbReference type="Rhea" id="RHEA-COMP:19766"/>
        <dbReference type="ChEBI" id="CHEBI:15378"/>
        <dbReference type="ChEBI" id="CHEBI:57287"/>
        <dbReference type="ChEBI" id="CHEBI:57288"/>
        <dbReference type="ChEBI" id="CHEBI:78522"/>
        <dbReference type="ChEBI" id="CHEBI:232036"/>
    </reaction>
</comment>
<evidence type="ECO:0000259" key="6">
    <source>
        <dbReference type="Pfam" id="PF13508"/>
    </source>
</evidence>
<evidence type="ECO:0000256" key="3">
    <source>
        <dbReference type="ARBA" id="ARBA00022679"/>
    </source>
</evidence>
<reference evidence="7 8" key="1">
    <citation type="submission" date="2019-05" db="EMBL/GenBank/DDBJ databases">
        <authorList>
            <consortium name="Science for Life Laboratories"/>
        </authorList>
    </citation>
    <scope>NUCLEOTIDE SEQUENCE [LARGE SCALE GENOMIC DNA]</scope>
    <source>
        <strain evidence="7">Soil9</strain>
    </source>
</reference>
<dbReference type="GO" id="GO:0016747">
    <property type="term" value="F:acyltransferase activity, transferring groups other than amino-acyl groups"/>
    <property type="evidence" value="ECO:0007669"/>
    <property type="project" value="InterPro"/>
</dbReference>
<dbReference type="Gene3D" id="3.40.630.30">
    <property type="match status" value="1"/>
</dbReference>
<evidence type="ECO:0000256" key="5">
    <source>
        <dbReference type="ARBA" id="ARBA00049880"/>
    </source>
</evidence>
<gene>
    <name evidence="7" type="ORF">SOIL9_43120</name>
</gene>
<dbReference type="SUPFAM" id="SSF55729">
    <property type="entry name" value="Acyl-CoA N-acyltransferases (Nat)"/>
    <property type="match status" value="1"/>
</dbReference>
<dbReference type="PANTHER" id="PTHR36449">
    <property type="entry name" value="ACETYLTRANSFERASE-RELATED"/>
    <property type="match status" value="1"/>
</dbReference>
<feature type="domain" description="N-acetyltransferase" evidence="6">
    <location>
        <begin position="45"/>
        <end position="147"/>
    </location>
</feature>
<keyword evidence="2" id="KW-1277">Toxin-antitoxin system</keyword>
<evidence type="ECO:0000256" key="4">
    <source>
        <dbReference type="ARBA" id="ARBA00023315"/>
    </source>
</evidence>
<protein>
    <recommendedName>
        <fullName evidence="6">N-acetyltransferase domain-containing protein</fullName>
    </recommendedName>
</protein>
<dbReference type="PANTHER" id="PTHR36449:SF1">
    <property type="entry name" value="ACETYLTRANSFERASE"/>
    <property type="match status" value="1"/>
</dbReference>
<evidence type="ECO:0000313" key="7">
    <source>
        <dbReference type="EMBL" id="VTR93402.1"/>
    </source>
</evidence>
<keyword evidence="4" id="KW-0012">Acyltransferase</keyword>
<dbReference type="InterPro" id="IPR000182">
    <property type="entry name" value="GNAT_dom"/>
</dbReference>
<name>A0A6P2D1V1_9BACT</name>
<accession>A0A6P2D1V1</accession>
<dbReference type="InterPro" id="IPR016181">
    <property type="entry name" value="Acyl_CoA_acyltransferase"/>
</dbReference>
<keyword evidence="1" id="KW-0678">Repressor</keyword>
<dbReference type="EMBL" id="LR593886">
    <property type="protein sequence ID" value="VTR93402.1"/>
    <property type="molecule type" value="Genomic_DNA"/>
</dbReference>
<evidence type="ECO:0000256" key="1">
    <source>
        <dbReference type="ARBA" id="ARBA00022491"/>
    </source>
</evidence>
<dbReference type="KEGG" id="gms:SOIL9_43120"/>
<keyword evidence="3 7" id="KW-0808">Transferase</keyword>
<dbReference type="Pfam" id="PF13508">
    <property type="entry name" value="Acetyltransf_7"/>
    <property type="match status" value="1"/>
</dbReference>
<dbReference type="AlphaFoldDB" id="A0A6P2D1V1"/>
<dbReference type="RefSeq" id="WP_162668135.1">
    <property type="nucleotide sequence ID" value="NZ_LR593886.1"/>
</dbReference>
<keyword evidence="8" id="KW-1185">Reference proteome</keyword>
<sequence>MTRGHVSPPALLTDGHDLAPFDCGVPSLNDWLRRRALKNNRSGASRTYVLCNGAVVVGYYCLATGAVYHDDAPHALRRNMPDPIPVLVLGRLAVDRRCQNQKIGRAMLRDAALRAQEVAESVGVTAIVVHAISEEARRFYVSCGFVESPLQPMTLCLLMATLQNTGARLLIS</sequence>